<dbReference type="InterPro" id="IPR050131">
    <property type="entry name" value="Peptidase_S8_subtilisin-like"/>
</dbReference>
<feature type="active site" description="Charge relay system" evidence="5">
    <location>
        <position position="304"/>
    </location>
</feature>
<keyword evidence="2 5" id="KW-0645">Protease</keyword>
<organism evidence="7 8">
    <name type="scientific">Candidatus Buchananbacteria bacterium CG10_big_fil_rev_8_21_14_0_10_33_19</name>
    <dbReference type="NCBI Taxonomy" id="1974525"/>
    <lineage>
        <taxon>Bacteria</taxon>
        <taxon>Candidatus Buchananiibacteriota</taxon>
    </lineage>
</organism>
<dbReference type="AlphaFoldDB" id="A0A2H0W3B9"/>
<dbReference type="CDD" id="cd07473">
    <property type="entry name" value="Peptidases_S8_Subtilisin_like"/>
    <property type="match status" value="1"/>
</dbReference>
<keyword evidence="4 5" id="KW-0720">Serine protease</keyword>
<protein>
    <recommendedName>
        <fullName evidence="6">Peptidase S8/S53 domain-containing protein</fullName>
    </recommendedName>
</protein>
<dbReference type="InterPro" id="IPR034204">
    <property type="entry name" value="PfSUB1-like_cat_dom"/>
</dbReference>
<evidence type="ECO:0000256" key="5">
    <source>
        <dbReference type="PROSITE-ProRule" id="PRU01240"/>
    </source>
</evidence>
<dbReference type="PRINTS" id="PR00723">
    <property type="entry name" value="SUBTILISIN"/>
</dbReference>
<dbReference type="PROSITE" id="PS51892">
    <property type="entry name" value="SUBTILASE"/>
    <property type="match status" value="1"/>
</dbReference>
<evidence type="ECO:0000313" key="7">
    <source>
        <dbReference type="EMBL" id="PIS05848.1"/>
    </source>
</evidence>
<dbReference type="EMBL" id="PEZY01000012">
    <property type="protein sequence ID" value="PIS05848.1"/>
    <property type="molecule type" value="Genomic_DNA"/>
</dbReference>
<dbReference type="PROSITE" id="PS00136">
    <property type="entry name" value="SUBTILASE_ASP"/>
    <property type="match status" value="1"/>
</dbReference>
<dbReference type="InterPro" id="IPR000209">
    <property type="entry name" value="Peptidase_S8/S53_dom"/>
</dbReference>
<evidence type="ECO:0000256" key="4">
    <source>
        <dbReference type="ARBA" id="ARBA00022825"/>
    </source>
</evidence>
<dbReference type="GO" id="GO:0004252">
    <property type="term" value="F:serine-type endopeptidase activity"/>
    <property type="evidence" value="ECO:0007669"/>
    <property type="project" value="UniProtKB-UniRule"/>
</dbReference>
<feature type="active site" description="Charge relay system" evidence="5">
    <location>
        <position position="128"/>
    </location>
</feature>
<evidence type="ECO:0000256" key="3">
    <source>
        <dbReference type="ARBA" id="ARBA00022801"/>
    </source>
</evidence>
<dbReference type="Proteomes" id="UP000229056">
    <property type="component" value="Unassembled WGS sequence"/>
</dbReference>
<accession>A0A2H0W3B9</accession>
<dbReference type="PANTHER" id="PTHR43806:SF11">
    <property type="entry name" value="CEREVISIN-RELATED"/>
    <property type="match status" value="1"/>
</dbReference>
<name>A0A2H0W3B9_9BACT</name>
<gene>
    <name evidence="7" type="ORF">COT80_03720</name>
</gene>
<evidence type="ECO:0000256" key="1">
    <source>
        <dbReference type="ARBA" id="ARBA00011073"/>
    </source>
</evidence>
<reference evidence="8" key="1">
    <citation type="submission" date="2017-09" db="EMBL/GenBank/DDBJ databases">
        <title>Depth-based differentiation of microbial function through sediment-hosted aquifers and enrichment of novel symbionts in the deep terrestrial subsurface.</title>
        <authorList>
            <person name="Probst A.J."/>
            <person name="Ladd B."/>
            <person name="Jarett J.K."/>
            <person name="Geller-Mcgrath D.E."/>
            <person name="Sieber C.M.K."/>
            <person name="Emerson J.B."/>
            <person name="Anantharaman K."/>
            <person name="Thomas B.C."/>
            <person name="Malmstrom R."/>
            <person name="Stieglmeier M."/>
            <person name="Klingl A."/>
            <person name="Woyke T."/>
            <person name="Ryan C.M."/>
            <person name="Banfield J.F."/>
        </authorList>
    </citation>
    <scope>NUCLEOTIDE SEQUENCE [LARGE SCALE GENOMIC DNA]</scope>
</reference>
<dbReference type="InterPro" id="IPR036852">
    <property type="entry name" value="Peptidase_S8/S53_dom_sf"/>
</dbReference>
<dbReference type="InterPro" id="IPR023827">
    <property type="entry name" value="Peptidase_S8_Asp-AS"/>
</dbReference>
<sequence length="565" mass="62236">MSINNFKIILALTVLGFLVSVNLAFAYVPSDPMYNLQSEYLNYLNIPKAWDIARGEKVVVAVLDSGVDINNPDITFNIWKNQSEVAGDNIDNDHNGYIDDVSGWDFVDQDNNPSPVVDDGYDKSSLNHGTALAGIIGAVANNGVGITGIAFNSKIMPIRILKSNGEGFVDSLVEAMDYAVKNGADIINLSLVGFEKSAALEDAILRAHRNGVLIVAASGNSESGKEARDLDLEPAYPVCYGLDSDNTVLGVASIGLTDEKSVFSNYGSTCVDVSTLGERLISLAYYNPGQNLNDYYSYNWYGTSFSTAIVSGMAALIKSKNLSLDASDIINILVDNTTDINDVNNQFIDKLGSGKVNIIESLNNTSQTIGKLIKLDNSNSIYYLDQSQTRHLFSNQNVFFSWYNGNWSDQDIEIVSQSKFDTFTVGNNIVIRPGTKLIKFQNSGRIYAVSAPNVLHYVDNDVLKKLYGEDYASRLVTMQNSFEADYFYGGKLDGSSYPSSSLIQYSNSDTIWYIDNESQREFLDNSFSLNSFSDQDVIRNVSLDFSYEVSSPIKNLNSSLFPYFK</sequence>
<feature type="domain" description="Peptidase S8/S53" evidence="6">
    <location>
        <begin position="55"/>
        <end position="342"/>
    </location>
</feature>
<dbReference type="GO" id="GO:0006508">
    <property type="term" value="P:proteolysis"/>
    <property type="evidence" value="ECO:0007669"/>
    <property type="project" value="UniProtKB-KW"/>
</dbReference>
<evidence type="ECO:0000313" key="8">
    <source>
        <dbReference type="Proteomes" id="UP000229056"/>
    </source>
</evidence>
<keyword evidence="3 5" id="KW-0378">Hydrolase</keyword>
<evidence type="ECO:0000256" key="2">
    <source>
        <dbReference type="ARBA" id="ARBA00022670"/>
    </source>
</evidence>
<dbReference type="PANTHER" id="PTHR43806">
    <property type="entry name" value="PEPTIDASE S8"/>
    <property type="match status" value="1"/>
</dbReference>
<evidence type="ECO:0000259" key="6">
    <source>
        <dbReference type="Pfam" id="PF00082"/>
    </source>
</evidence>
<dbReference type="Gene3D" id="3.40.50.200">
    <property type="entry name" value="Peptidase S8/S53 domain"/>
    <property type="match status" value="1"/>
</dbReference>
<dbReference type="Pfam" id="PF00082">
    <property type="entry name" value="Peptidase_S8"/>
    <property type="match status" value="1"/>
</dbReference>
<comment type="similarity">
    <text evidence="1 5">Belongs to the peptidase S8 family.</text>
</comment>
<proteinExistence type="inferred from homology"/>
<comment type="caution">
    <text evidence="7">The sequence shown here is derived from an EMBL/GenBank/DDBJ whole genome shotgun (WGS) entry which is preliminary data.</text>
</comment>
<dbReference type="SUPFAM" id="SSF52743">
    <property type="entry name" value="Subtilisin-like"/>
    <property type="match status" value="1"/>
</dbReference>
<dbReference type="InterPro" id="IPR015500">
    <property type="entry name" value="Peptidase_S8_subtilisin-rel"/>
</dbReference>
<feature type="active site" description="Charge relay system" evidence="5">
    <location>
        <position position="64"/>
    </location>
</feature>